<comment type="caution">
    <text evidence="2">The sequence shown here is derived from an EMBL/GenBank/DDBJ whole genome shotgun (WGS) entry which is preliminary data.</text>
</comment>
<name>A0A840AIU1_9HYPH</name>
<dbReference type="RefSeq" id="WP_183397005.1">
    <property type="nucleotide sequence ID" value="NZ_JACIDS010000001.1"/>
</dbReference>
<feature type="compositionally biased region" description="Low complexity" evidence="1">
    <location>
        <begin position="41"/>
        <end position="54"/>
    </location>
</feature>
<keyword evidence="3" id="KW-1185">Reference proteome</keyword>
<protein>
    <submittedName>
        <fullName evidence="2">Uncharacterized protein</fullName>
    </submittedName>
</protein>
<proteinExistence type="predicted"/>
<sequence>MAEETKQKTAPAPILEWMDGDAALICTGPACTFGADATTAADADAAPATPTAAPASPPEKSA</sequence>
<evidence type="ECO:0000313" key="3">
    <source>
        <dbReference type="Proteomes" id="UP000553963"/>
    </source>
</evidence>
<evidence type="ECO:0000313" key="2">
    <source>
        <dbReference type="EMBL" id="MBB3929338.1"/>
    </source>
</evidence>
<organism evidence="2 3">
    <name type="scientific">Kaistia hirudinis</name>
    <dbReference type="NCBI Taxonomy" id="1293440"/>
    <lineage>
        <taxon>Bacteria</taxon>
        <taxon>Pseudomonadati</taxon>
        <taxon>Pseudomonadota</taxon>
        <taxon>Alphaproteobacteria</taxon>
        <taxon>Hyphomicrobiales</taxon>
        <taxon>Kaistiaceae</taxon>
        <taxon>Kaistia</taxon>
    </lineage>
</organism>
<dbReference type="AlphaFoldDB" id="A0A840AIU1"/>
<reference evidence="2 3" key="1">
    <citation type="submission" date="2020-08" db="EMBL/GenBank/DDBJ databases">
        <title>Genomic Encyclopedia of Type Strains, Phase IV (KMG-IV): sequencing the most valuable type-strain genomes for metagenomic binning, comparative biology and taxonomic classification.</title>
        <authorList>
            <person name="Goeker M."/>
        </authorList>
    </citation>
    <scope>NUCLEOTIDE SEQUENCE [LARGE SCALE GENOMIC DNA]</scope>
    <source>
        <strain evidence="2 3">DSM 25966</strain>
    </source>
</reference>
<dbReference type="EMBL" id="JACIDS010000001">
    <property type="protein sequence ID" value="MBB3929338.1"/>
    <property type="molecule type" value="Genomic_DNA"/>
</dbReference>
<feature type="region of interest" description="Disordered" evidence="1">
    <location>
        <begin position="41"/>
        <end position="62"/>
    </location>
</feature>
<gene>
    <name evidence="2" type="ORF">GGR25_000357</name>
</gene>
<evidence type="ECO:0000256" key="1">
    <source>
        <dbReference type="SAM" id="MobiDB-lite"/>
    </source>
</evidence>
<dbReference type="Proteomes" id="UP000553963">
    <property type="component" value="Unassembled WGS sequence"/>
</dbReference>
<accession>A0A840AIU1</accession>